<dbReference type="GO" id="GO:0005524">
    <property type="term" value="F:ATP binding"/>
    <property type="evidence" value="ECO:0007669"/>
    <property type="project" value="UniProtKB-KW"/>
</dbReference>
<evidence type="ECO:0000313" key="7">
    <source>
        <dbReference type="Proteomes" id="UP000184423"/>
    </source>
</evidence>
<sequence length="233" mass="27840">MLRFCINTLGISKDKIVTYKKFEKWYTNNVVKYTKNYIHPIDFWTELKGVIKGIMGINWNRDGIIPKDILKKETMETLISDGFISKNNNVYKINESSIQEIIQHYCDKGYKNQELIQEIEKLRNYFLNYNFIDKMIKRETYLSLPADYSIFNEDEKNYIYDLSLKYQAWLDENGYYDENDLAILVLKKIKNNEIEKYDYILVDEIQDLTELQILMLIELLKDKSNIFLGGDVH</sequence>
<evidence type="ECO:0000256" key="1">
    <source>
        <dbReference type="ARBA" id="ARBA00022741"/>
    </source>
</evidence>
<keyword evidence="3 6" id="KW-0347">Helicase</keyword>
<keyword evidence="2" id="KW-0378">Hydrolase</keyword>
<organism evidence="6 7">
    <name type="scientific">Caloramator proteoclasticus DSM 10124</name>
    <dbReference type="NCBI Taxonomy" id="1121262"/>
    <lineage>
        <taxon>Bacteria</taxon>
        <taxon>Bacillati</taxon>
        <taxon>Bacillota</taxon>
        <taxon>Clostridia</taxon>
        <taxon>Eubacteriales</taxon>
        <taxon>Clostridiaceae</taxon>
        <taxon>Caloramator</taxon>
    </lineage>
</organism>
<evidence type="ECO:0000256" key="4">
    <source>
        <dbReference type="ARBA" id="ARBA00022840"/>
    </source>
</evidence>
<dbReference type="AlphaFoldDB" id="A0A1M4Z324"/>
<feature type="domain" description="UvrD-like helicase ATP-binding" evidence="5">
    <location>
        <begin position="85"/>
        <end position="231"/>
    </location>
</feature>
<gene>
    <name evidence="6" type="ORF">SAMN02746091_01819</name>
</gene>
<protein>
    <submittedName>
        <fullName evidence="6">UvrD/REP helicase N-terminal domain-containing protein</fullName>
    </submittedName>
</protein>
<proteinExistence type="predicted"/>
<dbReference type="GO" id="GO:0004386">
    <property type="term" value="F:helicase activity"/>
    <property type="evidence" value="ECO:0007669"/>
    <property type="project" value="UniProtKB-KW"/>
</dbReference>
<evidence type="ECO:0000256" key="3">
    <source>
        <dbReference type="ARBA" id="ARBA00022806"/>
    </source>
</evidence>
<accession>A0A1M4Z324</accession>
<dbReference type="Proteomes" id="UP000184423">
    <property type="component" value="Unassembled WGS sequence"/>
</dbReference>
<dbReference type="InterPro" id="IPR014016">
    <property type="entry name" value="UvrD-like_ATP-bd"/>
</dbReference>
<keyword evidence="4" id="KW-0067">ATP-binding</keyword>
<dbReference type="InterPro" id="IPR039904">
    <property type="entry name" value="TRANK1"/>
</dbReference>
<evidence type="ECO:0000259" key="5">
    <source>
        <dbReference type="Pfam" id="PF00580"/>
    </source>
</evidence>
<reference evidence="7" key="1">
    <citation type="submission" date="2016-11" db="EMBL/GenBank/DDBJ databases">
        <authorList>
            <person name="Varghese N."/>
            <person name="Submissions S."/>
        </authorList>
    </citation>
    <scope>NUCLEOTIDE SEQUENCE [LARGE SCALE GENOMIC DNA]</scope>
    <source>
        <strain evidence="7">DSM 10124</strain>
    </source>
</reference>
<dbReference type="RefSeq" id="WP_143290267.1">
    <property type="nucleotide sequence ID" value="NZ_FQVG01000036.1"/>
</dbReference>
<dbReference type="GO" id="GO:0016787">
    <property type="term" value="F:hydrolase activity"/>
    <property type="evidence" value="ECO:0007669"/>
    <property type="project" value="UniProtKB-KW"/>
</dbReference>
<dbReference type="PANTHER" id="PTHR21529:SF4">
    <property type="entry name" value="TPR AND ANKYRIN REPEAT-CONTAINING PROTEIN 1"/>
    <property type="match status" value="1"/>
</dbReference>
<dbReference type="SUPFAM" id="SSF52540">
    <property type="entry name" value="P-loop containing nucleoside triphosphate hydrolases"/>
    <property type="match status" value="1"/>
</dbReference>
<dbReference type="EMBL" id="FQVG01000036">
    <property type="protein sequence ID" value="SHF12441.1"/>
    <property type="molecule type" value="Genomic_DNA"/>
</dbReference>
<dbReference type="Gene3D" id="3.40.50.300">
    <property type="entry name" value="P-loop containing nucleotide triphosphate hydrolases"/>
    <property type="match status" value="1"/>
</dbReference>
<keyword evidence="1" id="KW-0547">Nucleotide-binding</keyword>
<dbReference type="Pfam" id="PF00580">
    <property type="entry name" value="UvrD-helicase"/>
    <property type="match status" value="1"/>
</dbReference>
<keyword evidence="7" id="KW-1185">Reference proteome</keyword>
<dbReference type="InterPro" id="IPR027417">
    <property type="entry name" value="P-loop_NTPase"/>
</dbReference>
<name>A0A1M4Z324_9CLOT</name>
<evidence type="ECO:0000256" key="2">
    <source>
        <dbReference type="ARBA" id="ARBA00022801"/>
    </source>
</evidence>
<dbReference type="PANTHER" id="PTHR21529">
    <property type="entry name" value="MAMMARY TURMOR VIRUS RECEPTOR HOMOLOG 1, 2 MTVR1, 2"/>
    <property type="match status" value="1"/>
</dbReference>
<evidence type="ECO:0000313" key="6">
    <source>
        <dbReference type="EMBL" id="SHF12441.1"/>
    </source>
</evidence>